<reference evidence="1 2" key="1">
    <citation type="submission" date="2015-07" db="EMBL/GenBank/DDBJ databases">
        <title>The genome of Melipona quadrifasciata.</title>
        <authorList>
            <person name="Pan H."/>
            <person name="Kapheim K."/>
        </authorList>
    </citation>
    <scope>NUCLEOTIDE SEQUENCE [LARGE SCALE GENOMIC DNA]</scope>
    <source>
        <strain evidence="1">0111107301</strain>
        <tissue evidence="1">Whole body</tissue>
    </source>
</reference>
<protein>
    <submittedName>
        <fullName evidence="1">Uncharacterized protein</fullName>
    </submittedName>
</protein>
<gene>
    <name evidence="1" type="ORF">WN51_08660</name>
</gene>
<proteinExistence type="predicted"/>
<name>A0A0N0U6U8_9HYME</name>
<evidence type="ECO:0000313" key="2">
    <source>
        <dbReference type="Proteomes" id="UP000053105"/>
    </source>
</evidence>
<accession>A0A0N0U6U8</accession>
<dbReference type="AlphaFoldDB" id="A0A0N0U6U8"/>
<evidence type="ECO:0000313" key="1">
    <source>
        <dbReference type="EMBL" id="KOX78901.1"/>
    </source>
</evidence>
<keyword evidence="2" id="KW-1185">Reference proteome</keyword>
<dbReference type="Proteomes" id="UP000053105">
    <property type="component" value="Unassembled WGS sequence"/>
</dbReference>
<sequence>MSGKQQQQQHYMDDECDITPYCTHVSDIDHIQFDLTRLKLHLLWLTNGYNLPREWRDGHTFTSVYVDELPTHTTIALQLVTSITKSNKRTSDDEHD</sequence>
<organism evidence="1 2">
    <name type="scientific">Melipona quadrifasciata</name>
    <dbReference type="NCBI Taxonomy" id="166423"/>
    <lineage>
        <taxon>Eukaryota</taxon>
        <taxon>Metazoa</taxon>
        <taxon>Ecdysozoa</taxon>
        <taxon>Arthropoda</taxon>
        <taxon>Hexapoda</taxon>
        <taxon>Insecta</taxon>
        <taxon>Pterygota</taxon>
        <taxon>Neoptera</taxon>
        <taxon>Endopterygota</taxon>
        <taxon>Hymenoptera</taxon>
        <taxon>Apocrita</taxon>
        <taxon>Aculeata</taxon>
        <taxon>Apoidea</taxon>
        <taxon>Anthophila</taxon>
        <taxon>Apidae</taxon>
        <taxon>Melipona</taxon>
    </lineage>
</organism>
<dbReference type="EMBL" id="KQ435719">
    <property type="protein sequence ID" value="KOX78901.1"/>
    <property type="molecule type" value="Genomic_DNA"/>
</dbReference>